<sequence length="265" mass="29498">MENSNKSNRYDLTDDYEREKLFQDIMEDIKNFTLFGILDDESFEINGINGEKKSLNDFMKSEIDSENDINMKKLFSTIMYIASKKGVLGDSFKEKTEDEIAHIVDGYLIAVKLAYKVGKGEIEADEYVAAVIDRNAAGLAFLVKEKIRIAIENTMEKAGEVAGAAVFKVAEKFASYNIPLAAPILKSIVSISEPAVKKICGMVGKLIGQFAGNIIAEAIDLGVKTINKYVKPLIKKAFEKGKEAVNWAKEKLEYGINLVKEKIFN</sequence>
<evidence type="ECO:0000313" key="2">
    <source>
        <dbReference type="Proteomes" id="UP000264880"/>
    </source>
</evidence>
<proteinExistence type="predicted"/>
<reference evidence="1 2" key="1">
    <citation type="submission" date="2017-02" db="EMBL/GenBank/DDBJ databases">
        <title>Complete genome sequence of Brachyspira hampsonii genomovar I strain NSH-16 (ATCC BAA-2463).</title>
        <authorList>
            <person name="Mirajkar N.S."/>
            <person name="Gebhart C.J."/>
        </authorList>
    </citation>
    <scope>NUCLEOTIDE SEQUENCE [LARGE SCALE GENOMIC DNA]</scope>
    <source>
        <strain evidence="1 2">NSH-16</strain>
    </source>
</reference>
<dbReference type="RefSeq" id="WP_008729924.1">
    <property type="nucleotide sequence ID" value="NZ_CP019914.1"/>
</dbReference>
<gene>
    <name evidence="1" type="ORF">BHAMNSH16_07085</name>
</gene>
<keyword evidence="2" id="KW-1185">Reference proteome</keyword>
<evidence type="ECO:0000313" key="1">
    <source>
        <dbReference type="EMBL" id="ASJ21419.1"/>
    </source>
</evidence>
<name>A0AAC9XL21_9SPIR</name>
<protein>
    <submittedName>
        <fullName evidence="1">Uncharacterized protein</fullName>
    </submittedName>
</protein>
<organism evidence="1 2">
    <name type="scientific">Brachyspira hampsonii</name>
    <dbReference type="NCBI Taxonomy" id="1287055"/>
    <lineage>
        <taxon>Bacteria</taxon>
        <taxon>Pseudomonadati</taxon>
        <taxon>Spirochaetota</taxon>
        <taxon>Spirochaetia</taxon>
        <taxon>Brachyspirales</taxon>
        <taxon>Brachyspiraceae</taxon>
        <taxon>Brachyspira</taxon>
    </lineage>
</organism>
<dbReference type="AlphaFoldDB" id="A0AAC9XL21"/>
<dbReference type="EMBL" id="CP019914">
    <property type="protein sequence ID" value="ASJ21419.1"/>
    <property type="molecule type" value="Genomic_DNA"/>
</dbReference>
<dbReference type="Proteomes" id="UP000264880">
    <property type="component" value="Chromosome"/>
</dbReference>
<accession>A0AAC9XL21</accession>
<dbReference type="KEGG" id="bhp:BHAMNSH16_07085"/>